<dbReference type="EMBL" id="JFZB01000009">
    <property type="protein sequence ID" value="KFI27516.1"/>
    <property type="molecule type" value="Genomic_DNA"/>
</dbReference>
<feature type="domain" description="Endoribonuclease YicC-like N-terminal" evidence="6">
    <location>
        <begin position="1"/>
        <end position="154"/>
    </location>
</feature>
<proteinExistence type="inferred from homology"/>
<dbReference type="STRING" id="1105367.CG50_16020"/>
<organism evidence="8 9">
    <name type="scientific">Paenirhodobacter enshiensis</name>
    <dbReference type="NCBI Taxonomy" id="1105367"/>
    <lineage>
        <taxon>Bacteria</taxon>
        <taxon>Pseudomonadati</taxon>
        <taxon>Pseudomonadota</taxon>
        <taxon>Alphaproteobacteria</taxon>
        <taxon>Rhodobacterales</taxon>
        <taxon>Rhodobacter group</taxon>
        <taxon>Paenirhodobacter</taxon>
    </lineage>
</organism>
<keyword evidence="3" id="KW-0255">Endonuclease</keyword>
<feature type="domain" description="Endoribonuclease YicC-like C-terminal" evidence="7">
    <location>
        <begin position="177"/>
        <end position="292"/>
    </location>
</feature>
<keyword evidence="9" id="KW-1185">Reference proteome</keyword>
<evidence type="ECO:0000256" key="1">
    <source>
        <dbReference type="ARBA" id="ARBA00001968"/>
    </source>
</evidence>
<comment type="cofactor">
    <cofactor evidence="1">
        <name>a divalent metal cation</name>
        <dbReference type="ChEBI" id="CHEBI:60240"/>
    </cofactor>
</comment>
<evidence type="ECO:0000256" key="3">
    <source>
        <dbReference type="ARBA" id="ARBA00022759"/>
    </source>
</evidence>
<evidence type="ECO:0000259" key="7">
    <source>
        <dbReference type="Pfam" id="PF08340"/>
    </source>
</evidence>
<dbReference type="OrthoDB" id="9771229at2"/>
<dbReference type="Proteomes" id="UP000028824">
    <property type="component" value="Unassembled WGS sequence"/>
</dbReference>
<dbReference type="GO" id="GO:0004521">
    <property type="term" value="F:RNA endonuclease activity"/>
    <property type="evidence" value="ECO:0007669"/>
    <property type="project" value="InterPro"/>
</dbReference>
<name>A0A086XZR6_9RHOB</name>
<dbReference type="InterPro" id="IPR005229">
    <property type="entry name" value="YicC/YloC-like"/>
</dbReference>
<keyword evidence="2" id="KW-0540">Nuclease</keyword>
<dbReference type="InterPro" id="IPR013551">
    <property type="entry name" value="YicC-like_C"/>
</dbReference>
<dbReference type="GO" id="GO:0016787">
    <property type="term" value="F:hydrolase activity"/>
    <property type="evidence" value="ECO:0007669"/>
    <property type="project" value="UniProtKB-KW"/>
</dbReference>
<dbReference type="Pfam" id="PF08340">
    <property type="entry name" value="YicC-like_C"/>
    <property type="match status" value="1"/>
</dbReference>
<dbReference type="PANTHER" id="PTHR30636:SF3">
    <property type="entry name" value="UPF0701 PROTEIN YICC"/>
    <property type="match status" value="1"/>
</dbReference>
<protein>
    <recommendedName>
        <fullName evidence="10">YicC family protein</fullName>
    </recommendedName>
</protein>
<dbReference type="InterPro" id="IPR013527">
    <property type="entry name" value="YicC-like_N"/>
</dbReference>
<evidence type="ECO:0000313" key="8">
    <source>
        <dbReference type="EMBL" id="KFI27516.1"/>
    </source>
</evidence>
<reference evidence="8 9" key="1">
    <citation type="submission" date="2014-03" db="EMBL/GenBank/DDBJ databases">
        <title>Genome of Paenirhodobacter enshiensis DW2-9.</title>
        <authorList>
            <person name="Wang D."/>
            <person name="Wang G."/>
        </authorList>
    </citation>
    <scope>NUCLEOTIDE SEQUENCE [LARGE SCALE GENOMIC DNA]</scope>
    <source>
        <strain evidence="8 9">DW2-9</strain>
    </source>
</reference>
<gene>
    <name evidence="8" type="ORF">CG50_16020</name>
</gene>
<evidence type="ECO:0000256" key="5">
    <source>
        <dbReference type="ARBA" id="ARBA00035648"/>
    </source>
</evidence>
<dbReference type="NCBIfam" id="TIGR00255">
    <property type="entry name" value="YicC/YloC family endoribonuclease"/>
    <property type="match status" value="1"/>
</dbReference>
<dbReference type="eggNOG" id="COG1561">
    <property type="taxonomic scope" value="Bacteria"/>
</dbReference>
<accession>A0A086XZR6</accession>
<dbReference type="Pfam" id="PF03755">
    <property type="entry name" value="YicC-like_N"/>
    <property type="match status" value="1"/>
</dbReference>
<dbReference type="PANTHER" id="PTHR30636">
    <property type="entry name" value="UPF0701 PROTEIN YICC"/>
    <property type="match status" value="1"/>
</dbReference>
<sequence length="292" mass="30875">MTGFAARSGRSGTQDWQWDIRSVNGKGLDLRLRLPEIEGLEVAVRAVVGRVAARGNVSLTLRLSRSDSPDALRLSPEGLRAALSAIAATEAAARARGVALDPPRATDILSLRGVIEQGPPPATDMAPLRAVLLDDLDALLDDFAAMRRAEGVHLGRILAGQIDRIEALVAQADTAAEARRPEVQAALSAALARVSEAAPGADPARIAQELALLAVKADVTEELDRLRAHVAAARALLAEAGPVGRKFDFLTQEFVREANTLCSKSGSAALTAIGLDLKQAIDQMREQVQNVE</sequence>
<evidence type="ECO:0000313" key="9">
    <source>
        <dbReference type="Proteomes" id="UP000028824"/>
    </source>
</evidence>
<comment type="caution">
    <text evidence="8">The sequence shown here is derived from an EMBL/GenBank/DDBJ whole genome shotgun (WGS) entry which is preliminary data.</text>
</comment>
<keyword evidence="4" id="KW-0378">Hydrolase</keyword>
<dbReference type="AlphaFoldDB" id="A0A086XZR6"/>
<evidence type="ECO:0000259" key="6">
    <source>
        <dbReference type="Pfam" id="PF03755"/>
    </source>
</evidence>
<comment type="similarity">
    <text evidence="5">Belongs to the YicC/YloC family.</text>
</comment>
<evidence type="ECO:0008006" key="10">
    <source>
        <dbReference type="Google" id="ProtNLM"/>
    </source>
</evidence>
<evidence type="ECO:0000256" key="2">
    <source>
        <dbReference type="ARBA" id="ARBA00022722"/>
    </source>
</evidence>
<evidence type="ECO:0000256" key="4">
    <source>
        <dbReference type="ARBA" id="ARBA00022801"/>
    </source>
</evidence>